<dbReference type="Pfam" id="PF22725">
    <property type="entry name" value="GFO_IDH_MocA_C3"/>
    <property type="match status" value="1"/>
</dbReference>
<evidence type="ECO:0000256" key="1">
    <source>
        <dbReference type="ARBA" id="ARBA00023002"/>
    </source>
</evidence>
<evidence type="ECO:0000259" key="2">
    <source>
        <dbReference type="Pfam" id="PF01408"/>
    </source>
</evidence>
<organism evidence="4 5">
    <name type="scientific">Cohnella nanjingensis</name>
    <dbReference type="NCBI Taxonomy" id="1387779"/>
    <lineage>
        <taxon>Bacteria</taxon>
        <taxon>Bacillati</taxon>
        <taxon>Bacillota</taxon>
        <taxon>Bacilli</taxon>
        <taxon>Bacillales</taxon>
        <taxon>Paenibacillaceae</taxon>
        <taxon>Cohnella</taxon>
    </lineage>
</organism>
<dbReference type="EMBL" id="JACJVP010000028">
    <property type="protein sequence ID" value="MBB6672498.1"/>
    <property type="molecule type" value="Genomic_DNA"/>
</dbReference>
<dbReference type="InterPro" id="IPR055170">
    <property type="entry name" value="GFO_IDH_MocA-like_dom"/>
</dbReference>
<name>A0A7X0RRU3_9BACL</name>
<feature type="domain" description="Gfo/Idh/MocA-like oxidoreductase N-terminal" evidence="2">
    <location>
        <begin position="6"/>
        <end position="120"/>
    </location>
</feature>
<dbReference type="Proteomes" id="UP000547209">
    <property type="component" value="Unassembled WGS sequence"/>
</dbReference>
<accession>A0A7X0RRU3</accession>
<gene>
    <name evidence="4" type="ORF">H7C19_17600</name>
</gene>
<dbReference type="PANTHER" id="PTHR43818:SF11">
    <property type="entry name" value="BCDNA.GH03377"/>
    <property type="match status" value="1"/>
</dbReference>
<dbReference type="InterPro" id="IPR000683">
    <property type="entry name" value="Gfo/Idh/MocA-like_OxRdtase_N"/>
</dbReference>
<sequence length="364" mass="38664">MAHKSRIGLIGCGNISAIYLKNLTASEDVEVVACADIDVERARARAQEFGVPKAYGVDELLADPDVDIVVNLTIPASHASVCRQALEAGKHVYVEKPLAVHLEDGRSVLALAESKGLRVACAPETFLGGGIQTCRKLIDEGAIGRPIAANGFMLGSGPESWHPDPAFFYQVGGGPLFDMGPYYLTAFIFLLGGIRRVTSSAAIPTPERTITSQPKYGTKVTVETPTHIAGVLDFKSGAVATLVTSFDIAAGSALPNIEIYGTEGSLRVPDPNTFGGPVLLRKPGGDWEEVPLAFGYDDNMRGIGVIDMARAIRENRPHRASGQLAFHVLEAMHGLLEASAGDKHVFLSDFPERPAMMPEGGFGA</sequence>
<dbReference type="PANTHER" id="PTHR43818">
    <property type="entry name" value="BCDNA.GH03377"/>
    <property type="match status" value="1"/>
</dbReference>
<dbReference type="GO" id="GO:0000166">
    <property type="term" value="F:nucleotide binding"/>
    <property type="evidence" value="ECO:0007669"/>
    <property type="project" value="InterPro"/>
</dbReference>
<reference evidence="4 5" key="1">
    <citation type="submission" date="2020-08" db="EMBL/GenBank/DDBJ databases">
        <title>Cohnella phylogeny.</title>
        <authorList>
            <person name="Dunlap C."/>
        </authorList>
    </citation>
    <scope>NUCLEOTIDE SEQUENCE [LARGE SCALE GENOMIC DNA]</scope>
    <source>
        <strain evidence="4 5">DSM 28246</strain>
    </source>
</reference>
<dbReference type="InterPro" id="IPR050463">
    <property type="entry name" value="Gfo/Idh/MocA_oxidrdct_glycsds"/>
</dbReference>
<evidence type="ECO:0000313" key="4">
    <source>
        <dbReference type="EMBL" id="MBB6672498.1"/>
    </source>
</evidence>
<dbReference type="AlphaFoldDB" id="A0A7X0RRU3"/>
<dbReference type="SUPFAM" id="SSF55347">
    <property type="entry name" value="Glyceraldehyde-3-phosphate dehydrogenase-like, C-terminal domain"/>
    <property type="match status" value="1"/>
</dbReference>
<proteinExistence type="predicted"/>
<keyword evidence="1" id="KW-0560">Oxidoreductase</keyword>
<feature type="domain" description="GFO/IDH/MocA-like oxidoreductase" evidence="3">
    <location>
        <begin position="131"/>
        <end position="267"/>
    </location>
</feature>
<comment type="caution">
    <text evidence="4">The sequence shown here is derived from an EMBL/GenBank/DDBJ whole genome shotgun (WGS) entry which is preliminary data.</text>
</comment>
<protein>
    <submittedName>
        <fullName evidence="4">Gfo/Idh/MocA family oxidoreductase</fullName>
    </submittedName>
</protein>
<dbReference type="InterPro" id="IPR036291">
    <property type="entry name" value="NAD(P)-bd_dom_sf"/>
</dbReference>
<dbReference type="Gene3D" id="3.40.50.720">
    <property type="entry name" value="NAD(P)-binding Rossmann-like Domain"/>
    <property type="match status" value="1"/>
</dbReference>
<keyword evidence="5" id="KW-1185">Reference proteome</keyword>
<dbReference type="RefSeq" id="WP_185143981.1">
    <property type="nucleotide sequence ID" value="NZ_JACJVP010000028.1"/>
</dbReference>
<dbReference type="Pfam" id="PF01408">
    <property type="entry name" value="GFO_IDH_MocA"/>
    <property type="match status" value="1"/>
</dbReference>
<evidence type="ECO:0000259" key="3">
    <source>
        <dbReference type="Pfam" id="PF22725"/>
    </source>
</evidence>
<dbReference type="GO" id="GO:0016491">
    <property type="term" value="F:oxidoreductase activity"/>
    <property type="evidence" value="ECO:0007669"/>
    <property type="project" value="UniProtKB-KW"/>
</dbReference>
<dbReference type="SUPFAM" id="SSF51735">
    <property type="entry name" value="NAD(P)-binding Rossmann-fold domains"/>
    <property type="match status" value="1"/>
</dbReference>
<dbReference type="Gene3D" id="3.30.360.10">
    <property type="entry name" value="Dihydrodipicolinate Reductase, domain 2"/>
    <property type="match status" value="1"/>
</dbReference>
<evidence type="ECO:0000313" key="5">
    <source>
        <dbReference type="Proteomes" id="UP000547209"/>
    </source>
</evidence>